<organism evidence="8 9">
    <name type="scientific">Oceanobacillus neutriphilus</name>
    <dbReference type="NCBI Taxonomy" id="531815"/>
    <lineage>
        <taxon>Bacteria</taxon>
        <taxon>Bacillati</taxon>
        <taxon>Bacillota</taxon>
        <taxon>Bacilli</taxon>
        <taxon>Bacillales</taxon>
        <taxon>Bacillaceae</taxon>
        <taxon>Oceanobacillus</taxon>
    </lineage>
</organism>
<dbReference type="Gene3D" id="1.10.443.10">
    <property type="entry name" value="Intergrase catalytic core"/>
    <property type="match status" value="1"/>
</dbReference>
<name>A0ABQ2NY43_9BACI</name>
<dbReference type="InterPro" id="IPR050090">
    <property type="entry name" value="Tyrosine_recombinase_XerCD"/>
</dbReference>
<dbReference type="CDD" id="cd00397">
    <property type="entry name" value="DNA_BRE_C"/>
    <property type="match status" value="1"/>
</dbReference>
<dbReference type="InterPro" id="IPR011010">
    <property type="entry name" value="DNA_brk_join_enz"/>
</dbReference>
<keyword evidence="9" id="KW-1185">Reference proteome</keyword>
<keyword evidence="2 4" id="KW-0238">DNA-binding</keyword>
<evidence type="ECO:0000313" key="9">
    <source>
        <dbReference type="Proteomes" id="UP000641206"/>
    </source>
</evidence>
<feature type="domain" description="Tyr recombinase" evidence="6">
    <location>
        <begin position="159"/>
        <end position="344"/>
    </location>
</feature>
<dbReference type="RefSeq" id="WP_188735483.1">
    <property type="nucleotide sequence ID" value="NZ_BMLW01000010.1"/>
</dbReference>
<evidence type="ECO:0000259" key="7">
    <source>
        <dbReference type="PROSITE" id="PS51900"/>
    </source>
</evidence>
<evidence type="ECO:0000256" key="1">
    <source>
        <dbReference type="ARBA" id="ARBA00008857"/>
    </source>
</evidence>
<dbReference type="SUPFAM" id="SSF56349">
    <property type="entry name" value="DNA breaking-rejoining enzymes"/>
    <property type="match status" value="1"/>
</dbReference>
<proteinExistence type="inferred from homology"/>
<evidence type="ECO:0000256" key="2">
    <source>
        <dbReference type="ARBA" id="ARBA00023125"/>
    </source>
</evidence>
<dbReference type="Proteomes" id="UP000641206">
    <property type="component" value="Unassembled WGS sequence"/>
</dbReference>
<dbReference type="PANTHER" id="PTHR30349">
    <property type="entry name" value="PHAGE INTEGRASE-RELATED"/>
    <property type="match status" value="1"/>
</dbReference>
<evidence type="ECO:0000256" key="5">
    <source>
        <dbReference type="SAM" id="MobiDB-lite"/>
    </source>
</evidence>
<dbReference type="InterPro" id="IPR025269">
    <property type="entry name" value="SAM-like_dom"/>
</dbReference>
<evidence type="ECO:0000256" key="4">
    <source>
        <dbReference type="PROSITE-ProRule" id="PRU01248"/>
    </source>
</evidence>
<evidence type="ECO:0000256" key="3">
    <source>
        <dbReference type="ARBA" id="ARBA00023172"/>
    </source>
</evidence>
<protein>
    <submittedName>
        <fullName evidence="8">Tyrosine recombinase XerD</fullName>
    </submittedName>
</protein>
<evidence type="ECO:0000259" key="6">
    <source>
        <dbReference type="PROSITE" id="PS51898"/>
    </source>
</evidence>
<evidence type="ECO:0000313" key="8">
    <source>
        <dbReference type="EMBL" id="GGP13442.1"/>
    </source>
</evidence>
<reference evidence="9" key="1">
    <citation type="journal article" date="2019" name="Int. J. Syst. Evol. Microbiol.">
        <title>The Global Catalogue of Microorganisms (GCM) 10K type strain sequencing project: providing services to taxonomists for standard genome sequencing and annotation.</title>
        <authorList>
            <consortium name="The Broad Institute Genomics Platform"/>
            <consortium name="The Broad Institute Genome Sequencing Center for Infectious Disease"/>
            <person name="Wu L."/>
            <person name="Ma J."/>
        </authorList>
    </citation>
    <scope>NUCLEOTIDE SEQUENCE [LARGE SCALE GENOMIC DNA]</scope>
    <source>
        <strain evidence="9">CGMCC 1.7693</strain>
    </source>
</reference>
<gene>
    <name evidence="8" type="primary">xerD</name>
    <name evidence="8" type="ORF">GCM10011346_33450</name>
</gene>
<comment type="similarity">
    <text evidence="1">Belongs to the 'phage' integrase family.</text>
</comment>
<dbReference type="EMBL" id="BMLW01000010">
    <property type="protein sequence ID" value="GGP13442.1"/>
    <property type="molecule type" value="Genomic_DNA"/>
</dbReference>
<accession>A0ABQ2NY43</accession>
<dbReference type="PROSITE" id="PS51898">
    <property type="entry name" value="TYR_RECOMBINASE"/>
    <property type="match status" value="1"/>
</dbReference>
<keyword evidence="3" id="KW-0233">DNA recombination</keyword>
<dbReference type="Pfam" id="PF00589">
    <property type="entry name" value="Phage_integrase"/>
    <property type="match status" value="1"/>
</dbReference>
<feature type="region of interest" description="Disordered" evidence="5">
    <location>
        <begin position="1"/>
        <end position="23"/>
    </location>
</feature>
<dbReference type="InterPro" id="IPR002104">
    <property type="entry name" value="Integrase_catalytic"/>
</dbReference>
<sequence>MRKSKNNRPYIGERGAPRGATATQTVPQLADDQQLSLTQALEIFVQAKRAERVRERTIKEYRLHIKYLIAYMQEEANVETTVANLTPELIRDYITYLLYDKTTYEGVQGRKNVRVGLSPTTVNIRLRTLKTMCRFWAAEGYARINAMETIKLVLMDEVEEVQGLSEGDISLILAAHDERHYAQWRDVTLIYLLLDTGLRITEATVLKITDINSIYLEVTVPSKVAKNRKYRDVPISREVLKRLLDLHRESVEYFGKEAVGDRIFMNAYGEYYTADSFRKRMTRLKKRLGLAKLHPNQFRHTFARDYLLNGGDLFTLQKILDHADIKTTRKYVQMDGNHIRDQHAKNTPLRKYMKRR</sequence>
<dbReference type="Pfam" id="PF13102">
    <property type="entry name" value="Phage_int_SAM_5"/>
    <property type="match status" value="1"/>
</dbReference>
<dbReference type="Gene3D" id="1.10.150.130">
    <property type="match status" value="1"/>
</dbReference>
<dbReference type="PANTHER" id="PTHR30349:SF64">
    <property type="entry name" value="PROPHAGE INTEGRASE INTD-RELATED"/>
    <property type="match status" value="1"/>
</dbReference>
<dbReference type="InterPro" id="IPR013762">
    <property type="entry name" value="Integrase-like_cat_sf"/>
</dbReference>
<comment type="caution">
    <text evidence="8">The sequence shown here is derived from an EMBL/GenBank/DDBJ whole genome shotgun (WGS) entry which is preliminary data.</text>
</comment>
<dbReference type="InterPro" id="IPR010998">
    <property type="entry name" value="Integrase_recombinase_N"/>
</dbReference>
<feature type="domain" description="Core-binding (CB)" evidence="7">
    <location>
        <begin position="35"/>
        <end position="137"/>
    </location>
</feature>
<dbReference type="PROSITE" id="PS51900">
    <property type="entry name" value="CB"/>
    <property type="match status" value="1"/>
</dbReference>
<dbReference type="InterPro" id="IPR044068">
    <property type="entry name" value="CB"/>
</dbReference>